<comment type="caution">
    <text evidence="1">The sequence shown here is derived from an EMBL/GenBank/DDBJ whole genome shotgun (WGS) entry which is preliminary data.</text>
</comment>
<dbReference type="STRING" id="320771.Cflav_PD1011"/>
<evidence type="ECO:0000313" key="1">
    <source>
        <dbReference type="EMBL" id="EEF58283.1"/>
    </source>
</evidence>
<dbReference type="RefSeq" id="WP_007417679.1">
    <property type="nucleotide sequence ID" value="NZ_ABOX02000046.1"/>
</dbReference>
<dbReference type="EMBL" id="ABOX02000046">
    <property type="protein sequence ID" value="EEF58283.1"/>
    <property type="molecule type" value="Genomic_DNA"/>
</dbReference>
<dbReference type="Proteomes" id="UP000003688">
    <property type="component" value="Unassembled WGS sequence"/>
</dbReference>
<dbReference type="OrthoDB" id="240923at2"/>
<organism evidence="1 2">
    <name type="scientific">Pedosphaera parvula (strain Ellin514)</name>
    <dbReference type="NCBI Taxonomy" id="320771"/>
    <lineage>
        <taxon>Bacteria</taxon>
        <taxon>Pseudomonadati</taxon>
        <taxon>Verrucomicrobiota</taxon>
        <taxon>Pedosphaerae</taxon>
        <taxon>Pedosphaerales</taxon>
        <taxon>Pedosphaeraceae</taxon>
        <taxon>Pedosphaera</taxon>
    </lineage>
</organism>
<name>B9XPE3_PEDPL</name>
<protein>
    <recommendedName>
        <fullName evidence="3">Carboxypeptidase regulatory-like domain-containing protein</fullName>
    </recommendedName>
</protein>
<accession>B9XPE3</accession>
<evidence type="ECO:0000313" key="2">
    <source>
        <dbReference type="Proteomes" id="UP000003688"/>
    </source>
</evidence>
<keyword evidence="2" id="KW-1185">Reference proteome</keyword>
<gene>
    <name evidence="1" type="ORF">Cflav_PD1011</name>
</gene>
<sequence precursor="true">MAKKTQLLLIILIVAAFVLWLAFGIPHHPVAILKVIDAAGNPVAGAIITPDGLRPKKNGGHYMWTDEAPVKPLPVKTDAKGIARVSYPHYVVERLETGEISFRVDHPDFCPDRPFRTVSASPPANATLLKKAQFFLAVITRHIVTHPDPVVLKRGGILKLAGYISSKENRITNFHPQVTTWMLHGEKEWLPTSDGFLMTRRILEGSNVVRLIYLPTNSPPWFSDLQPFNASSGQTNAFLLELKPGLRLNGCLADSVPRPVANGRVQLEIYSDIINSNHDYLQWVSWRPVNADGTFTFESLPAGHGEIIALCDGFISTNGPNRRTSIRIPQPFKLSNGETQLVIGMQPTATCNITLLDEAGHPLPSAKVTFWPNVIWNDWGSTVFMDRLFKSEDLLRQQEINWAELSRNTPPMFRGLTDKNGVVVVSNLPPFNQPFMAESTNYEMPVITNSWNDGERSVQVQLTPGQTTSATVKMQKKGTDFIHHRQ</sequence>
<evidence type="ECO:0008006" key="3">
    <source>
        <dbReference type="Google" id="ProtNLM"/>
    </source>
</evidence>
<proteinExistence type="predicted"/>
<reference evidence="1 2" key="1">
    <citation type="journal article" date="2011" name="J. Bacteriol.">
        <title>Genome sequence of 'Pedosphaera parvula' Ellin514, an aerobic Verrucomicrobial isolate from pasture soil.</title>
        <authorList>
            <person name="Kant R."/>
            <person name="van Passel M.W."/>
            <person name="Sangwan P."/>
            <person name="Palva A."/>
            <person name="Lucas S."/>
            <person name="Copeland A."/>
            <person name="Lapidus A."/>
            <person name="Glavina Del Rio T."/>
            <person name="Dalin E."/>
            <person name="Tice H."/>
            <person name="Bruce D."/>
            <person name="Goodwin L."/>
            <person name="Pitluck S."/>
            <person name="Chertkov O."/>
            <person name="Larimer F.W."/>
            <person name="Land M.L."/>
            <person name="Hauser L."/>
            <person name="Brettin T.S."/>
            <person name="Detter J.C."/>
            <person name="Han S."/>
            <person name="de Vos W.M."/>
            <person name="Janssen P.H."/>
            <person name="Smidt H."/>
        </authorList>
    </citation>
    <scope>NUCLEOTIDE SEQUENCE [LARGE SCALE GENOMIC DNA]</scope>
    <source>
        <strain evidence="1 2">Ellin514</strain>
    </source>
</reference>
<dbReference type="AlphaFoldDB" id="B9XPE3"/>